<feature type="transmembrane region" description="Helical" evidence="1">
    <location>
        <begin position="202"/>
        <end position="220"/>
    </location>
</feature>
<feature type="transmembrane region" description="Helical" evidence="1">
    <location>
        <begin position="249"/>
        <end position="269"/>
    </location>
</feature>
<proteinExistence type="predicted"/>
<evidence type="ECO:0000256" key="1">
    <source>
        <dbReference type="SAM" id="Phobius"/>
    </source>
</evidence>
<sequence>MASWFILAASLTTLATHRFIATFLLLLATTIALFTGVLSWQAILLFVAITVIGVIGWRFQYHVWVKVISEVTLVICAVGLLIHFFPGFHNLKYLDSVIVGEQSRPFTMYFNFDKALVPFVLLFCLPSLFSAQAPKTAKPWQWWLLIIAVPMLLVVAAIAGGLGFEWHLPTWLPAFIICNLLFVSLAEEALFRGYLQQRLTQWFGSPYLALVVCALVFGAVHFAGGPLLILFATLAGIIYGLAWMWSGKLWLAVSFHFGLNLLHLLFFTYPVKMVAG</sequence>
<feature type="transmembrane region" description="Helical" evidence="1">
    <location>
        <begin position="170"/>
        <end position="190"/>
    </location>
</feature>
<dbReference type="Proteomes" id="UP000005012">
    <property type="component" value="Chromosome"/>
</dbReference>
<accession>A0A140NQR0</accession>
<feature type="transmembrane region" description="Helical" evidence="1">
    <location>
        <begin position="108"/>
        <end position="130"/>
    </location>
</feature>
<dbReference type="Pfam" id="PF02517">
    <property type="entry name" value="Rce1-like"/>
    <property type="match status" value="1"/>
</dbReference>
<dbReference type="OrthoDB" id="5322702at2"/>
<keyword evidence="1" id="KW-0472">Membrane</keyword>
<evidence type="ECO:0000259" key="2">
    <source>
        <dbReference type="Pfam" id="PF02517"/>
    </source>
</evidence>
<dbReference type="GO" id="GO:0004175">
    <property type="term" value="F:endopeptidase activity"/>
    <property type="evidence" value="ECO:0007669"/>
    <property type="project" value="UniProtKB-ARBA"/>
</dbReference>
<dbReference type="RefSeq" id="WP_014657763.1">
    <property type="nucleotide sequence ID" value="NC_017731.1"/>
</dbReference>
<dbReference type="InterPro" id="IPR003675">
    <property type="entry name" value="Rce1/LyrA-like_dom"/>
</dbReference>
<protein>
    <recommendedName>
        <fullName evidence="2">CAAX prenyl protease 2/Lysostaphin resistance protein A-like domain-containing protein</fullName>
    </recommendedName>
</protein>
<keyword evidence="1" id="KW-1133">Transmembrane helix</keyword>
<feature type="domain" description="CAAX prenyl protease 2/Lysostaphin resistance protein A-like" evidence="2">
    <location>
        <begin position="170"/>
        <end position="262"/>
    </location>
</feature>
<dbReference type="KEGG" id="psi:S70_15875"/>
<dbReference type="GeneID" id="93520191"/>
<dbReference type="PATRIC" id="fig|1157951.4.peg.3191"/>
<feature type="transmembrane region" description="Helical" evidence="1">
    <location>
        <begin position="31"/>
        <end position="55"/>
    </location>
</feature>
<organism evidence="3 4">
    <name type="scientific">Providencia stuartii (strain MRSN 2154)</name>
    <dbReference type="NCBI Taxonomy" id="1157951"/>
    <lineage>
        <taxon>Bacteria</taxon>
        <taxon>Pseudomonadati</taxon>
        <taxon>Pseudomonadota</taxon>
        <taxon>Gammaproteobacteria</taxon>
        <taxon>Enterobacterales</taxon>
        <taxon>Morganellaceae</taxon>
        <taxon>Providencia</taxon>
    </lineage>
</organism>
<reference evidence="3 4" key="1">
    <citation type="journal article" date="2012" name="J. Bacteriol.">
        <title>Complete Genome Sequence of Providencia stuartii Clinical Isolate MRSN 2154.</title>
        <authorList>
            <person name="Clifford R.J."/>
            <person name="Hang J."/>
            <person name="Riley M.C."/>
            <person name="Onmus-Leone F."/>
            <person name="Kuschner R.A."/>
            <person name="Lesho E.P."/>
            <person name="Waterman P.E."/>
        </authorList>
    </citation>
    <scope>NUCLEOTIDE SEQUENCE [LARGE SCALE GENOMIC DNA]</scope>
    <source>
        <strain evidence="3 4">MRSN 2154</strain>
    </source>
</reference>
<name>A0A140NQR0_PROSM</name>
<feature type="transmembrane region" description="Helical" evidence="1">
    <location>
        <begin position="226"/>
        <end position="242"/>
    </location>
</feature>
<keyword evidence="1" id="KW-0812">Transmembrane</keyword>
<reference evidence="4" key="2">
    <citation type="submission" date="2012-04" db="EMBL/GenBank/DDBJ databases">
        <title>Complete genome sequence of Providencia stuartii clinical isolate MRSN 2154.</title>
        <authorList>
            <person name="Clifford R.J."/>
            <person name="Hang J."/>
            <person name="Riley M.C."/>
            <person name="Onmus-Leone F."/>
            <person name="Kuschner R.A."/>
            <person name="Lesho E.P."/>
            <person name="Waterman P.E."/>
        </authorList>
    </citation>
    <scope>NUCLEOTIDE SEQUENCE [LARGE SCALE GENOMIC DNA]</scope>
    <source>
        <strain evidence="4">MRSN 2154</strain>
    </source>
</reference>
<feature type="transmembrane region" description="Helical" evidence="1">
    <location>
        <begin position="142"/>
        <end position="164"/>
    </location>
</feature>
<dbReference type="AlphaFoldDB" id="A0A140NQR0"/>
<dbReference type="HOGENOM" id="CLU_055401_1_1_6"/>
<gene>
    <name evidence="3" type="ordered locus">S70_15875</name>
</gene>
<evidence type="ECO:0000313" key="4">
    <source>
        <dbReference type="Proteomes" id="UP000005012"/>
    </source>
</evidence>
<dbReference type="EMBL" id="CP003488">
    <property type="protein sequence ID" value="AFH94990.1"/>
    <property type="molecule type" value="Genomic_DNA"/>
</dbReference>
<dbReference type="GO" id="GO:0080120">
    <property type="term" value="P:CAAX-box protein maturation"/>
    <property type="evidence" value="ECO:0007669"/>
    <property type="project" value="UniProtKB-ARBA"/>
</dbReference>
<evidence type="ECO:0000313" key="3">
    <source>
        <dbReference type="EMBL" id="AFH94990.1"/>
    </source>
</evidence>
<feature type="transmembrane region" description="Helical" evidence="1">
    <location>
        <begin position="67"/>
        <end position="88"/>
    </location>
</feature>